<dbReference type="InterPro" id="IPR004662">
    <property type="entry name" value="AcgluKinase_fam"/>
</dbReference>
<comment type="pathway">
    <text evidence="1">Amino-acid biosynthesis; L-arginine biosynthesis; N(2)-acetyl-L-ornithine from L-glutamate: step 2/4.</text>
</comment>
<sequence length="264" mass="29797">MESPLLVKLGGILLNNHNSIERLFTELYRYKSLNKRDIIIVNGATSSFGFFPQNFNQSTINSGSCLLNKLKDKKFLYSILPSISNIRLLAWAKKHNILGQSVFLPDFFSQLVGQADIFLNIEYFLKKIINRMSPYLNLIKDLLKNNTIPFICSMGLDSKGNIFNINSDIVVMILTIILKGNLILLTDVSSILNSKGERIKKISSHSAYNLIDSGFITNGMIIKVQSALVVSKYLKKSVEIASWHYENDFINLLQGKSIGTRIIE</sequence>
<evidence type="ECO:0000256" key="3">
    <source>
        <dbReference type="ARBA" id="ARBA00021197"/>
    </source>
</evidence>
<dbReference type="GO" id="GO:0005524">
    <property type="term" value="F:ATP binding"/>
    <property type="evidence" value="ECO:0007669"/>
    <property type="project" value="UniProtKB-KW"/>
</dbReference>
<dbReference type="InterPro" id="IPR001048">
    <property type="entry name" value="Asp/Glu/Uridylate_kinase"/>
</dbReference>
<dbReference type="OrthoDB" id="5915023at2"/>
<dbReference type="SUPFAM" id="SSF53633">
    <property type="entry name" value="Carbamate kinase-like"/>
    <property type="match status" value="1"/>
</dbReference>
<gene>
    <name evidence="14" type="primary">argB</name>
    <name evidence="14" type="ORF">BUCINSTRO3249_0031</name>
</gene>
<evidence type="ECO:0000256" key="8">
    <source>
        <dbReference type="ARBA" id="ARBA00022777"/>
    </source>
</evidence>
<evidence type="ECO:0000256" key="11">
    <source>
        <dbReference type="ARBA" id="ARBA00030639"/>
    </source>
</evidence>
<feature type="domain" description="Aspartate/glutamate/uridylate kinase" evidence="13">
    <location>
        <begin position="5"/>
        <end position="232"/>
    </location>
</feature>
<proteinExistence type="predicted"/>
<evidence type="ECO:0000313" key="15">
    <source>
        <dbReference type="Proteomes" id="UP000271849"/>
    </source>
</evidence>
<evidence type="ECO:0000256" key="10">
    <source>
        <dbReference type="ARBA" id="ARBA00030178"/>
    </source>
</evidence>
<evidence type="ECO:0000256" key="9">
    <source>
        <dbReference type="ARBA" id="ARBA00022840"/>
    </source>
</evidence>
<dbReference type="PANTHER" id="PTHR23342:SF0">
    <property type="entry name" value="N-ACETYLGLUTAMATE SYNTHASE, MITOCHONDRIAL"/>
    <property type="match status" value="1"/>
</dbReference>
<dbReference type="GO" id="GO:0005737">
    <property type="term" value="C:cytoplasm"/>
    <property type="evidence" value="ECO:0007669"/>
    <property type="project" value="InterPro"/>
</dbReference>
<protein>
    <recommendedName>
        <fullName evidence="3">Acetylglutamate kinase</fullName>
        <ecNumber evidence="2">2.7.2.8</ecNumber>
    </recommendedName>
    <alternativeName>
        <fullName evidence="10">N-acetyl-L-glutamate 5-phosphotransferase</fullName>
    </alternativeName>
    <alternativeName>
        <fullName evidence="11">NAG kinase</fullName>
    </alternativeName>
</protein>
<reference evidence="15" key="1">
    <citation type="submission" date="2018-09" db="EMBL/GenBank/DDBJ databases">
        <authorList>
            <person name="Manzano-Marin A."/>
            <person name="Manzano-Marin A."/>
        </authorList>
    </citation>
    <scope>NUCLEOTIDE SEQUENCE [LARGE SCALE GENOMIC DNA]</scope>
    <source>
        <strain evidence="15">BuCistrobi</strain>
    </source>
</reference>
<comment type="catalytic activity">
    <reaction evidence="12">
        <text>N-acetyl-L-glutamate + ATP = N-acetyl-L-glutamyl 5-phosphate + ADP</text>
        <dbReference type="Rhea" id="RHEA:14629"/>
        <dbReference type="ChEBI" id="CHEBI:30616"/>
        <dbReference type="ChEBI" id="CHEBI:44337"/>
        <dbReference type="ChEBI" id="CHEBI:57936"/>
        <dbReference type="ChEBI" id="CHEBI:456216"/>
        <dbReference type="EC" id="2.7.2.8"/>
    </reaction>
</comment>
<dbReference type="Gene3D" id="3.40.1160.10">
    <property type="entry name" value="Acetylglutamate kinase-like"/>
    <property type="match status" value="1"/>
</dbReference>
<organism evidence="14 15">
    <name type="scientific">Buchnera aphidicola</name>
    <name type="common">Cinara strobi</name>
    <dbReference type="NCBI Taxonomy" id="1921549"/>
    <lineage>
        <taxon>Bacteria</taxon>
        <taxon>Pseudomonadati</taxon>
        <taxon>Pseudomonadota</taxon>
        <taxon>Gammaproteobacteria</taxon>
        <taxon>Enterobacterales</taxon>
        <taxon>Erwiniaceae</taxon>
        <taxon>Buchnera</taxon>
    </lineage>
</organism>
<evidence type="ECO:0000256" key="2">
    <source>
        <dbReference type="ARBA" id="ARBA00013065"/>
    </source>
</evidence>
<evidence type="ECO:0000256" key="7">
    <source>
        <dbReference type="ARBA" id="ARBA00022741"/>
    </source>
</evidence>
<dbReference type="EMBL" id="LR025085">
    <property type="protein sequence ID" value="VAX76235.1"/>
    <property type="molecule type" value="Genomic_DNA"/>
</dbReference>
<evidence type="ECO:0000256" key="4">
    <source>
        <dbReference type="ARBA" id="ARBA00022571"/>
    </source>
</evidence>
<dbReference type="STRING" id="1921549.GCA_900128825_00031"/>
<keyword evidence="8 14" id="KW-0418">Kinase</keyword>
<evidence type="ECO:0000256" key="12">
    <source>
        <dbReference type="ARBA" id="ARBA00048141"/>
    </source>
</evidence>
<dbReference type="PANTHER" id="PTHR23342">
    <property type="entry name" value="N-ACETYLGLUTAMATE SYNTHASE"/>
    <property type="match status" value="1"/>
</dbReference>
<dbReference type="GO" id="GO:0006526">
    <property type="term" value="P:L-arginine biosynthetic process"/>
    <property type="evidence" value="ECO:0007669"/>
    <property type="project" value="UniProtKB-KW"/>
</dbReference>
<dbReference type="InterPro" id="IPR036393">
    <property type="entry name" value="AceGlu_kinase-like_sf"/>
</dbReference>
<evidence type="ECO:0000313" key="14">
    <source>
        <dbReference type="EMBL" id="VAX76235.1"/>
    </source>
</evidence>
<evidence type="ECO:0000256" key="6">
    <source>
        <dbReference type="ARBA" id="ARBA00022679"/>
    </source>
</evidence>
<dbReference type="AlphaFoldDB" id="A0A3B1DZY2"/>
<accession>A0A3B1DZY2</accession>
<keyword evidence="4" id="KW-0055">Arginine biosynthesis</keyword>
<dbReference type="GO" id="GO:0003991">
    <property type="term" value="F:acetylglutamate kinase activity"/>
    <property type="evidence" value="ECO:0007669"/>
    <property type="project" value="UniProtKB-EC"/>
</dbReference>
<evidence type="ECO:0000256" key="1">
    <source>
        <dbReference type="ARBA" id="ARBA00004828"/>
    </source>
</evidence>
<dbReference type="Proteomes" id="UP000271849">
    <property type="component" value="Chromosome"/>
</dbReference>
<keyword evidence="9" id="KW-0067">ATP-binding</keyword>
<keyword evidence="6 14" id="KW-0808">Transferase</keyword>
<evidence type="ECO:0000256" key="5">
    <source>
        <dbReference type="ARBA" id="ARBA00022605"/>
    </source>
</evidence>
<dbReference type="RefSeq" id="WP_158348903.1">
    <property type="nucleotide sequence ID" value="NZ_LR025085.1"/>
</dbReference>
<dbReference type="EC" id="2.7.2.8" evidence="2"/>
<evidence type="ECO:0000259" key="13">
    <source>
        <dbReference type="Pfam" id="PF00696"/>
    </source>
</evidence>
<keyword evidence="7" id="KW-0547">Nucleotide-binding</keyword>
<name>A0A3B1DZY2_9GAMM</name>
<keyword evidence="5" id="KW-0028">Amino-acid biosynthesis</keyword>
<dbReference type="PIRSF" id="PIRSF000728">
    <property type="entry name" value="NAGK"/>
    <property type="match status" value="1"/>
</dbReference>
<dbReference type="Pfam" id="PF00696">
    <property type="entry name" value="AA_kinase"/>
    <property type="match status" value="1"/>
</dbReference>